<dbReference type="AlphaFoldDB" id="A0A2K1QNK3"/>
<organism evidence="2 3">
    <name type="scientific">Sphaceloma murrayae</name>
    <dbReference type="NCBI Taxonomy" id="2082308"/>
    <lineage>
        <taxon>Eukaryota</taxon>
        <taxon>Fungi</taxon>
        <taxon>Dikarya</taxon>
        <taxon>Ascomycota</taxon>
        <taxon>Pezizomycotina</taxon>
        <taxon>Dothideomycetes</taxon>
        <taxon>Dothideomycetidae</taxon>
        <taxon>Myriangiales</taxon>
        <taxon>Elsinoaceae</taxon>
        <taxon>Sphaceloma</taxon>
    </lineage>
</organism>
<dbReference type="OrthoDB" id="5393654at2759"/>
<name>A0A2K1QNK3_9PEZI</name>
<keyword evidence="3" id="KW-1185">Reference proteome</keyword>
<comment type="caution">
    <text evidence="2">The sequence shown here is derived from an EMBL/GenBank/DDBJ whole genome shotgun (WGS) entry which is preliminary data.</text>
</comment>
<dbReference type="InParanoid" id="A0A2K1QNK3"/>
<dbReference type="STRING" id="2082308.A0A2K1QNK3"/>
<evidence type="ECO:0008006" key="4">
    <source>
        <dbReference type="Google" id="ProtNLM"/>
    </source>
</evidence>
<sequence length="451" mass="49778">MYRGGGFGPRRHRGGKHDTGRIIANTGPRDPALPPPLRSQSLLQSLTLQEAVIGGVQQSNRISEVELVTTYNWTQANEPTIKVPGRPPTYRPSRVPQSLQEDTGVYYRDVNSAYYPPYPTAPAVQAIQAENPSFSLSSVDVFGCGNTVGSLLSFAREEERTFRFGVELLGSTLFLVRKTDTPREIIGEVRGYGHAFPEAYTVWNEDVKGSVSHQRVIRYKFAGLEICVRSECDGYLPDVAGGEEFRADHESQEVDGLDLGQVALNMRDLGPLDPAKLNVEFGGQRIPQHAVFDLKTRSKRKTATGVSVDDFLHRLWVNQTPYFIMALHTHGRFHPEDIHVVDAAQKIKNWEAQHGPHLSTLGGTLHRLSGIARSTPNGKYEIRRVGTGPLEIYSEDPAWSALPSELRSIWGASTKVSSASGFNEDACDRRSVDGTGSATDDDADADYLKFV</sequence>
<gene>
    <name evidence="2" type="ORF">CAC42_4668</name>
</gene>
<evidence type="ECO:0000313" key="3">
    <source>
        <dbReference type="Proteomes" id="UP000243797"/>
    </source>
</evidence>
<feature type="region of interest" description="Disordered" evidence="1">
    <location>
        <begin position="418"/>
        <end position="438"/>
    </location>
</feature>
<evidence type="ECO:0000313" key="2">
    <source>
        <dbReference type="EMBL" id="PNS16704.1"/>
    </source>
</evidence>
<reference evidence="2 3" key="1">
    <citation type="submission" date="2017-06" db="EMBL/GenBank/DDBJ databases">
        <title>Draft genome sequence of a variant of Elsinoe murrayae.</title>
        <authorList>
            <person name="Cheng Q."/>
        </authorList>
    </citation>
    <scope>NUCLEOTIDE SEQUENCE [LARGE SCALE GENOMIC DNA]</scope>
    <source>
        <strain evidence="2 3">CQ-2017a</strain>
    </source>
</reference>
<accession>A0A2K1QNK3</accession>
<dbReference type="PANTHER" id="PTHR35179">
    <property type="entry name" value="PROTEIN CBG02620"/>
    <property type="match status" value="1"/>
</dbReference>
<protein>
    <recommendedName>
        <fullName evidence="4">Geranylgeranyl pyrophosphate synthetase</fullName>
    </recommendedName>
</protein>
<evidence type="ECO:0000256" key="1">
    <source>
        <dbReference type="SAM" id="MobiDB-lite"/>
    </source>
</evidence>
<proteinExistence type="predicted"/>
<dbReference type="Proteomes" id="UP000243797">
    <property type="component" value="Unassembled WGS sequence"/>
</dbReference>
<dbReference type="PANTHER" id="PTHR35179:SF2">
    <property type="entry name" value="START DOMAIN-CONTAINING PROTEIN"/>
    <property type="match status" value="1"/>
</dbReference>
<dbReference type="EMBL" id="NKHZ01000055">
    <property type="protein sequence ID" value="PNS16704.1"/>
    <property type="molecule type" value="Genomic_DNA"/>
</dbReference>
<feature type="region of interest" description="Disordered" evidence="1">
    <location>
        <begin position="1"/>
        <end position="38"/>
    </location>
</feature>